<dbReference type="InterPro" id="IPR016071">
    <property type="entry name" value="Staphylococal_nuclease_OB-fold"/>
</dbReference>
<evidence type="ECO:0000259" key="6">
    <source>
        <dbReference type="PROSITE" id="PS50830"/>
    </source>
</evidence>
<evidence type="ECO:0000256" key="1">
    <source>
        <dbReference type="ARBA" id="ARBA00004496"/>
    </source>
</evidence>
<name>A0A7D9GXD1_DEKBR</name>
<dbReference type="GO" id="GO:0003723">
    <property type="term" value="F:RNA binding"/>
    <property type="evidence" value="ECO:0007669"/>
    <property type="project" value="UniProtKB-UniRule"/>
</dbReference>
<dbReference type="PROSITE" id="PS50304">
    <property type="entry name" value="TUDOR"/>
    <property type="match status" value="1"/>
</dbReference>
<organism evidence="7 8">
    <name type="scientific">Dekkera bruxellensis</name>
    <name type="common">Brettanomyces custersii</name>
    <dbReference type="NCBI Taxonomy" id="5007"/>
    <lineage>
        <taxon>Eukaryota</taxon>
        <taxon>Fungi</taxon>
        <taxon>Dikarya</taxon>
        <taxon>Ascomycota</taxon>
        <taxon>Saccharomycotina</taxon>
        <taxon>Pichiomycetes</taxon>
        <taxon>Pichiales</taxon>
        <taxon>Pichiaceae</taxon>
        <taxon>Brettanomyces</taxon>
    </lineage>
</organism>
<evidence type="ECO:0000256" key="2">
    <source>
        <dbReference type="ARBA" id="ARBA00022490"/>
    </source>
</evidence>
<evidence type="ECO:0000259" key="5">
    <source>
        <dbReference type="PROSITE" id="PS50304"/>
    </source>
</evidence>
<dbReference type="PIRSF" id="PIRSF017179">
    <property type="entry name" value="RISC-Tudor-SN"/>
    <property type="match status" value="1"/>
</dbReference>
<reference evidence="7 8" key="1">
    <citation type="submission" date="2019-07" db="EMBL/GenBank/DDBJ databases">
        <authorList>
            <person name="Friedrich A."/>
            <person name="Schacherer J."/>
        </authorList>
    </citation>
    <scope>NUCLEOTIDE SEQUENCE [LARGE SCALE GENOMIC DNA]</scope>
</reference>
<dbReference type="GO" id="GO:0005634">
    <property type="term" value="C:nucleus"/>
    <property type="evidence" value="ECO:0007669"/>
    <property type="project" value="TreeGrafter"/>
</dbReference>
<feature type="domain" description="Tudor" evidence="5">
    <location>
        <begin position="697"/>
        <end position="757"/>
    </location>
</feature>
<keyword evidence="3" id="KW-0677">Repeat</keyword>
<dbReference type="AlphaFoldDB" id="A0A7D9GXD1"/>
<dbReference type="GO" id="GO:0006402">
    <property type="term" value="P:mRNA catabolic process"/>
    <property type="evidence" value="ECO:0007669"/>
    <property type="project" value="UniProtKB-UniRule"/>
</dbReference>
<accession>A0A7D9GXD1</accession>
<feature type="domain" description="TNase-like" evidence="6">
    <location>
        <begin position="3"/>
        <end position="140"/>
    </location>
</feature>
<dbReference type="InterPro" id="IPR016685">
    <property type="entry name" value="Silence_cplx_Nase-comp_TudorSN"/>
</dbReference>
<dbReference type="PROSITE" id="PS50830">
    <property type="entry name" value="TNASE_3"/>
    <property type="match status" value="4"/>
</dbReference>
<dbReference type="Pfam" id="PF00567">
    <property type="entry name" value="TUDOR"/>
    <property type="match status" value="1"/>
</dbReference>
<dbReference type="Gene3D" id="2.40.50.90">
    <property type="match status" value="5"/>
</dbReference>
<sequence>MPKVFAAKVKNVLSGDTLVLSPVGGKSHQERILTLAHIQAPRLQSNEKYAFESRELLRKLLVGKPIRFWVMYEGRTGDREFGDVSSPVFSSLIQYVLEKGGARLRGNLGSGEAEEEDPEMEKLRDAEALAKKEKAGMWSSDVEPIEMVSRPTEAQIGRSAVRAIPAIVERVISGDRVIARLLLGGSPRQQAVIPVLIAGIKCPRTGGKDGEPSEPYADGAKFFVEDRLLGTQVGVCVLGESASGVLIAKIVHPSGNISDRLLEEGYAEIADWQSEMIGSKGMAVLRKAERSAMGAGKRLWKASKEKRQLEKDSAGVGEAKLSAGGSFSATVVRVISADTLELESKAGKSIVCQLAYLRGPRQSDEKTSAFVDAAREFVRGKVIGKKVRCTVEFVRPATDQFEERPMVTIVHHGSKNLSEEIVSAGLAYVLRRRADGSEFPEYWDRMVEQEAEAKKQHVGFYGEPPETRRVVDASESSAKAHRYLFTLEHHGRVAGVVERALSPTRFRIDVPAESVRLVLVLGGLEGHSADDRDRDSDLNKKAFALTARKTTQRDVSIEVYGVDRQGGFIGNLYLAGSSAPFQVSLLEDGFAKCHERSVAQTHHGDELLAAESAARSAQKGVWQNYDEAAEAEANLESLQQGVAALKIVKKYYDAKVSEVFADGRVAIQFLDSQRLKLKAFMQKFHAASSSWPALSANPRRGQIVASKFSQNGKYYRGKVLGRGSNPGEYQILQIDYGTIETLKLSELKEIVGSEFSATTYKPQAHIVQLSLISFPPESQPEYRQEAQYYLEDKVLDQQVVACETFANPAAGVEMDVELYDTAAIAKDPDWSINKELVQKGWAIVKKHHLASFEKALQGERSALLKLENTARATHAGCWEYGDVEDDDN</sequence>
<dbReference type="SUPFAM" id="SSF50199">
    <property type="entry name" value="Staphylococcal nuclease"/>
    <property type="match status" value="5"/>
</dbReference>
<evidence type="ECO:0000313" key="8">
    <source>
        <dbReference type="Proteomes" id="UP000478008"/>
    </source>
</evidence>
<keyword evidence="2 4" id="KW-0963">Cytoplasm</keyword>
<keyword evidence="8" id="KW-1185">Reference proteome</keyword>
<evidence type="ECO:0000313" key="7">
    <source>
        <dbReference type="EMBL" id="VUG16381.1"/>
    </source>
</evidence>
<dbReference type="GO" id="GO:0005829">
    <property type="term" value="C:cytosol"/>
    <property type="evidence" value="ECO:0007669"/>
    <property type="project" value="UniProtKB-UniRule"/>
</dbReference>
<feature type="domain" description="TNase-like" evidence="6">
    <location>
        <begin position="162"/>
        <end position="302"/>
    </location>
</feature>
<feature type="domain" description="TNase-like" evidence="6">
    <location>
        <begin position="325"/>
        <end position="463"/>
    </location>
</feature>
<dbReference type="GO" id="GO:0004518">
    <property type="term" value="F:nuclease activity"/>
    <property type="evidence" value="ECO:0007669"/>
    <property type="project" value="TreeGrafter"/>
</dbReference>
<dbReference type="SMART" id="SM00318">
    <property type="entry name" value="SNc"/>
    <property type="match status" value="4"/>
</dbReference>
<dbReference type="GO" id="GO:0031047">
    <property type="term" value="P:regulatory ncRNA-mediated gene silencing"/>
    <property type="evidence" value="ECO:0007669"/>
    <property type="project" value="UniProtKB-UniRule"/>
</dbReference>
<gene>
    <name evidence="7" type="ORF">DEBR0S1_15368G</name>
</gene>
<dbReference type="Gene3D" id="2.30.30.140">
    <property type="match status" value="1"/>
</dbReference>
<dbReference type="InterPro" id="IPR035437">
    <property type="entry name" value="SNase_OB-fold_sf"/>
</dbReference>
<proteinExistence type="predicted"/>
<dbReference type="EMBL" id="CABFWN010000001">
    <property type="protein sequence ID" value="VUG16381.1"/>
    <property type="molecule type" value="Genomic_DNA"/>
</dbReference>
<feature type="domain" description="TNase-like" evidence="6">
    <location>
        <begin position="491"/>
        <end position="624"/>
    </location>
</feature>
<dbReference type="GO" id="GO:0031332">
    <property type="term" value="C:RNAi effector complex"/>
    <property type="evidence" value="ECO:0007669"/>
    <property type="project" value="InterPro"/>
</dbReference>
<dbReference type="PANTHER" id="PTHR12302">
    <property type="entry name" value="EBNA2 BINDING PROTEIN P100"/>
    <property type="match status" value="1"/>
</dbReference>
<dbReference type="SUPFAM" id="SSF63748">
    <property type="entry name" value="Tudor/PWWP/MBT"/>
    <property type="match status" value="1"/>
</dbReference>
<protein>
    <submittedName>
        <fullName evidence="7">DEBR0S1_15368g1_1</fullName>
    </submittedName>
</protein>
<dbReference type="InterPro" id="IPR002999">
    <property type="entry name" value="Tudor"/>
</dbReference>
<dbReference type="Proteomes" id="UP000478008">
    <property type="component" value="Unassembled WGS sequence"/>
</dbReference>
<dbReference type="SMART" id="SM00333">
    <property type="entry name" value="TUDOR"/>
    <property type="match status" value="1"/>
</dbReference>
<evidence type="ECO:0000256" key="4">
    <source>
        <dbReference type="PIRNR" id="PIRNR017179"/>
    </source>
</evidence>
<dbReference type="PANTHER" id="PTHR12302:SF2">
    <property type="entry name" value="STAPHYLOCOCCAL NUCLEASE DOMAIN-CONTAINING PROTEIN 1"/>
    <property type="match status" value="1"/>
</dbReference>
<dbReference type="Pfam" id="PF00565">
    <property type="entry name" value="SNase"/>
    <property type="match status" value="4"/>
</dbReference>
<comment type="subcellular location">
    <subcellularLocation>
        <location evidence="1 4">Cytoplasm</location>
    </subcellularLocation>
</comment>
<evidence type="ECO:0000256" key="3">
    <source>
        <dbReference type="ARBA" id="ARBA00022737"/>
    </source>
</evidence>